<protein>
    <recommendedName>
        <fullName evidence="3">Immunoglobulin I-set domain-containing protein</fullName>
    </recommendedName>
</protein>
<dbReference type="InterPro" id="IPR052639">
    <property type="entry name" value="TRAIP_ubiq-protein_ligase"/>
</dbReference>
<keyword evidence="2" id="KW-1185">Reference proteome</keyword>
<sequence length="161" mass="17964">MVITQTDPDVSPGTTNLDIIDLKFTDFGTYTCVASLKGGGISDISIDVNISSSTDYNLGTCCPSSLISKLFFDVALEEQTELDTETLQNEKGKVKAQHSVKEKKKWECRAIVNGLWDALDMCSATIELLWKLLGETERCCSSLKKQVKFLEKQQEDNRRSE</sequence>
<evidence type="ECO:0000313" key="1">
    <source>
        <dbReference type="EMBL" id="POI26571.1"/>
    </source>
</evidence>
<dbReference type="GO" id="GO:0016567">
    <property type="term" value="P:protein ubiquitination"/>
    <property type="evidence" value="ECO:0007669"/>
    <property type="project" value="TreeGrafter"/>
</dbReference>
<dbReference type="PANTHER" id="PTHR46569">
    <property type="entry name" value="E3 UBIQUITIN-PROTEIN LIGASE TRAIP"/>
    <property type="match status" value="1"/>
</dbReference>
<dbReference type="PANTHER" id="PTHR46569:SF1">
    <property type="entry name" value="E3 UBIQUITIN-PROTEIN LIGASE RFWD3-RELATED"/>
    <property type="match status" value="1"/>
</dbReference>
<dbReference type="Proteomes" id="UP000237246">
    <property type="component" value="Unassembled WGS sequence"/>
</dbReference>
<reference evidence="1 2" key="1">
    <citation type="submission" date="2018-01" db="EMBL/GenBank/DDBJ databases">
        <title>Comparison of the Chinese Bamboo Partridge and Red Junglefowl genome sequences highlights the importance of demography in genome evolution.</title>
        <authorList>
            <person name="Tiley G.P."/>
            <person name="Kimball R.T."/>
            <person name="Braun E.L."/>
            <person name="Burleigh J.G."/>
        </authorList>
    </citation>
    <scope>NUCLEOTIDE SEQUENCE [LARGE SCALE GENOMIC DNA]</scope>
    <source>
        <strain evidence="1">RTK389</strain>
        <tissue evidence="1">Blood</tissue>
    </source>
</reference>
<dbReference type="AlphaFoldDB" id="A0A2P4SR50"/>
<dbReference type="GO" id="GO:0005634">
    <property type="term" value="C:nucleus"/>
    <property type="evidence" value="ECO:0007669"/>
    <property type="project" value="TreeGrafter"/>
</dbReference>
<comment type="caution">
    <text evidence="1">The sequence shown here is derived from an EMBL/GenBank/DDBJ whole genome shotgun (WGS) entry which is preliminary data.</text>
</comment>
<dbReference type="GO" id="GO:0061630">
    <property type="term" value="F:ubiquitin protein ligase activity"/>
    <property type="evidence" value="ECO:0007669"/>
    <property type="project" value="TreeGrafter"/>
</dbReference>
<dbReference type="GO" id="GO:0090734">
    <property type="term" value="C:site of DNA damage"/>
    <property type="evidence" value="ECO:0007669"/>
    <property type="project" value="TreeGrafter"/>
</dbReference>
<dbReference type="OrthoDB" id="5843397at2759"/>
<gene>
    <name evidence="1" type="ORF">CIB84_009679</name>
</gene>
<proteinExistence type="predicted"/>
<dbReference type="GO" id="GO:0031297">
    <property type="term" value="P:replication fork processing"/>
    <property type="evidence" value="ECO:0007669"/>
    <property type="project" value="TreeGrafter"/>
</dbReference>
<evidence type="ECO:0000313" key="2">
    <source>
        <dbReference type="Proteomes" id="UP000237246"/>
    </source>
</evidence>
<evidence type="ECO:0008006" key="3">
    <source>
        <dbReference type="Google" id="ProtNLM"/>
    </source>
</evidence>
<accession>A0A2P4SR50</accession>
<organism evidence="1 2">
    <name type="scientific">Bambusicola thoracicus</name>
    <name type="common">Chinese bamboo-partridge</name>
    <name type="synonym">Perdix thoracica</name>
    <dbReference type="NCBI Taxonomy" id="9083"/>
    <lineage>
        <taxon>Eukaryota</taxon>
        <taxon>Metazoa</taxon>
        <taxon>Chordata</taxon>
        <taxon>Craniata</taxon>
        <taxon>Vertebrata</taxon>
        <taxon>Euteleostomi</taxon>
        <taxon>Archelosauria</taxon>
        <taxon>Archosauria</taxon>
        <taxon>Dinosauria</taxon>
        <taxon>Saurischia</taxon>
        <taxon>Theropoda</taxon>
        <taxon>Coelurosauria</taxon>
        <taxon>Aves</taxon>
        <taxon>Neognathae</taxon>
        <taxon>Galloanserae</taxon>
        <taxon>Galliformes</taxon>
        <taxon>Phasianidae</taxon>
        <taxon>Perdicinae</taxon>
        <taxon>Bambusicola</taxon>
    </lineage>
</organism>
<name>A0A2P4SR50_BAMTH</name>
<dbReference type="EMBL" id="PPHD01028007">
    <property type="protein sequence ID" value="POI26571.1"/>
    <property type="molecule type" value="Genomic_DNA"/>
</dbReference>